<evidence type="ECO:0000256" key="1">
    <source>
        <dbReference type="SAM" id="MobiDB-lite"/>
    </source>
</evidence>
<sequence length="188" mass="20914">MKHFTLVLGVFFAVCVFWSNGYINEDFLKQWHCISESGDNDLCNEFKDCIHLAPECLNLPYYYCMRKVQLDGPGSCSETEQLYVSKEHRIEINKCYAEVATMANGDEWVTNKEIAPFLDCVERLGEKCESRKSSKSSESSSKGSSESSSSGSSESSSSGSRESHGRGCGKPGRRGRRDSSESKSSEHS</sequence>
<feature type="region of interest" description="Disordered" evidence="1">
    <location>
        <begin position="130"/>
        <end position="188"/>
    </location>
</feature>
<feature type="signal peptide" evidence="2">
    <location>
        <begin position="1"/>
        <end position="21"/>
    </location>
</feature>
<feature type="compositionally biased region" description="Low complexity" evidence="1">
    <location>
        <begin position="136"/>
        <end position="160"/>
    </location>
</feature>
<dbReference type="AlphaFoldDB" id="A0AAV2AQ57"/>
<accession>A0AAV2AQ57</accession>
<organism evidence="3 4">
    <name type="scientific">Larinioides sclopetarius</name>
    <dbReference type="NCBI Taxonomy" id="280406"/>
    <lineage>
        <taxon>Eukaryota</taxon>
        <taxon>Metazoa</taxon>
        <taxon>Ecdysozoa</taxon>
        <taxon>Arthropoda</taxon>
        <taxon>Chelicerata</taxon>
        <taxon>Arachnida</taxon>
        <taxon>Araneae</taxon>
        <taxon>Araneomorphae</taxon>
        <taxon>Entelegynae</taxon>
        <taxon>Araneoidea</taxon>
        <taxon>Araneidae</taxon>
        <taxon>Larinioides</taxon>
    </lineage>
</organism>
<comment type="caution">
    <text evidence="3">The sequence shown here is derived from an EMBL/GenBank/DDBJ whole genome shotgun (WGS) entry which is preliminary data.</text>
</comment>
<keyword evidence="2" id="KW-0732">Signal</keyword>
<dbReference type="Proteomes" id="UP001497382">
    <property type="component" value="Unassembled WGS sequence"/>
</dbReference>
<reference evidence="3 4" key="1">
    <citation type="submission" date="2024-04" db="EMBL/GenBank/DDBJ databases">
        <authorList>
            <person name="Rising A."/>
            <person name="Reimegard J."/>
            <person name="Sonavane S."/>
            <person name="Akerstrom W."/>
            <person name="Nylinder S."/>
            <person name="Hedman E."/>
            <person name="Kallberg Y."/>
        </authorList>
    </citation>
    <scope>NUCLEOTIDE SEQUENCE [LARGE SCALE GENOMIC DNA]</scope>
</reference>
<evidence type="ECO:0000313" key="4">
    <source>
        <dbReference type="Proteomes" id="UP001497382"/>
    </source>
</evidence>
<gene>
    <name evidence="3" type="ORF">LARSCL_LOCUS14070</name>
</gene>
<keyword evidence="4" id="KW-1185">Reference proteome</keyword>
<dbReference type="EMBL" id="CAXIEN010000198">
    <property type="protein sequence ID" value="CAL1286126.1"/>
    <property type="molecule type" value="Genomic_DNA"/>
</dbReference>
<evidence type="ECO:0000313" key="3">
    <source>
        <dbReference type="EMBL" id="CAL1286126.1"/>
    </source>
</evidence>
<feature type="compositionally biased region" description="Basic and acidic residues" evidence="1">
    <location>
        <begin position="177"/>
        <end position="188"/>
    </location>
</feature>
<feature type="chain" id="PRO_5043527894" evidence="2">
    <location>
        <begin position="22"/>
        <end position="188"/>
    </location>
</feature>
<proteinExistence type="predicted"/>
<name>A0AAV2AQ57_9ARAC</name>
<protein>
    <submittedName>
        <fullName evidence="3">Uncharacterized protein</fullName>
    </submittedName>
</protein>
<evidence type="ECO:0000256" key="2">
    <source>
        <dbReference type="SAM" id="SignalP"/>
    </source>
</evidence>